<proteinExistence type="inferred from homology"/>
<comment type="similarity">
    <text evidence="1">Belongs to the eukaryotic ribosomal protein eS6 family.</text>
</comment>
<evidence type="ECO:0000256" key="3">
    <source>
        <dbReference type="ARBA" id="ARBA00023274"/>
    </source>
</evidence>
<gene>
    <name evidence="4" type="primary">rps6</name>
</gene>
<dbReference type="GO" id="GO:0003735">
    <property type="term" value="F:structural constituent of ribosome"/>
    <property type="evidence" value="ECO:0007669"/>
    <property type="project" value="InterPro"/>
</dbReference>
<protein>
    <submittedName>
        <fullName evidence="4">Ribosomal protein S6</fullName>
    </submittedName>
</protein>
<sequence length="198" mass="23332">MRINISNPIKNKNISLSISDKNFYKKFLGFKIGDLVNGKAIDKRLKTYILIITGGQDKEGFMLYRNYKSTRRMKKKFSLNQSCINSVYKPKGYSKRRTIRGCLITAEISVLNFIIVNEMKETLFKTQGLSRLPKRLNNFKKFVKISDNTYILKLLYILSFSKKQVYDLVSEARYKNTIFTKWLKSFVMQNVQRISRFN</sequence>
<reference evidence="4" key="1">
    <citation type="journal article" date="2015" name="Genome Biol. Evol.">
        <title>Nucleomorph Genome Sequences of Two Chlorarachniophytes, Amorphochlora amoebiformis and Lotharella vacuolata.</title>
        <authorList>
            <person name="Suzuki S."/>
            <person name="Shirato S."/>
            <person name="Hirakawa Y."/>
            <person name="Ishida K."/>
        </authorList>
    </citation>
    <scope>NUCLEOTIDE SEQUENCE</scope>
    <source>
        <strain evidence="4">CCMP2058</strain>
    </source>
</reference>
<dbReference type="InterPro" id="IPR001377">
    <property type="entry name" value="Ribosomal_eS6"/>
</dbReference>
<organism evidence="4">
    <name type="scientific">Amorphochlora amoebiformis</name>
    <dbReference type="NCBI Taxonomy" id="1561963"/>
    <lineage>
        <taxon>Eukaryota</taxon>
        <taxon>Sar</taxon>
        <taxon>Rhizaria</taxon>
        <taxon>Cercozoa</taxon>
        <taxon>Chlorarachniophyceae</taxon>
        <taxon>Amorphochlora</taxon>
    </lineage>
</organism>
<keyword evidence="3" id="KW-0687">Ribonucleoprotein</keyword>
<keyword evidence="4" id="KW-0542">Nucleomorph</keyword>
<dbReference type="PANTHER" id="PTHR11502">
    <property type="entry name" value="40S RIBOSOMAL PROTEIN S6"/>
    <property type="match status" value="1"/>
</dbReference>
<dbReference type="SMART" id="SM01405">
    <property type="entry name" value="Ribosomal_S6e"/>
    <property type="match status" value="1"/>
</dbReference>
<dbReference type="Pfam" id="PF01092">
    <property type="entry name" value="Ribosomal_S6e"/>
    <property type="match status" value="1"/>
</dbReference>
<dbReference type="EMBL" id="AB996604">
    <property type="protein sequence ID" value="BAS01999.1"/>
    <property type="molecule type" value="Genomic_DNA"/>
</dbReference>
<dbReference type="GO" id="GO:1990904">
    <property type="term" value="C:ribonucleoprotein complex"/>
    <property type="evidence" value="ECO:0007669"/>
    <property type="project" value="UniProtKB-KW"/>
</dbReference>
<name>A0A0H5BR33_9EUKA</name>
<accession>A0A0H5BR33</accession>
<evidence type="ECO:0000313" key="4">
    <source>
        <dbReference type="EMBL" id="BAS01999.1"/>
    </source>
</evidence>
<evidence type="ECO:0000256" key="2">
    <source>
        <dbReference type="ARBA" id="ARBA00022980"/>
    </source>
</evidence>
<dbReference type="GO" id="GO:0005840">
    <property type="term" value="C:ribosome"/>
    <property type="evidence" value="ECO:0007669"/>
    <property type="project" value="UniProtKB-KW"/>
</dbReference>
<dbReference type="AlphaFoldDB" id="A0A0H5BR33"/>
<evidence type="ECO:0000256" key="1">
    <source>
        <dbReference type="ARBA" id="ARBA00009312"/>
    </source>
</evidence>
<geneLocation type="nucleomorph" evidence="4"/>
<dbReference type="GO" id="GO:0006412">
    <property type="term" value="P:translation"/>
    <property type="evidence" value="ECO:0007669"/>
    <property type="project" value="InterPro"/>
</dbReference>
<keyword evidence="2 4" id="KW-0689">Ribosomal protein</keyword>